<evidence type="ECO:0000256" key="2">
    <source>
        <dbReference type="ARBA" id="ARBA00022559"/>
    </source>
</evidence>
<dbReference type="InterPro" id="IPR020835">
    <property type="entry name" value="Catalase_sf"/>
</dbReference>
<feature type="domain" description="Catalase core" evidence="8">
    <location>
        <begin position="17"/>
        <end position="316"/>
    </location>
</feature>
<proteinExistence type="inferred from homology"/>
<dbReference type="Proteomes" id="UP001434737">
    <property type="component" value="Chromosome"/>
</dbReference>
<keyword evidence="10" id="KW-1185">Reference proteome</keyword>
<evidence type="ECO:0000256" key="4">
    <source>
        <dbReference type="ARBA" id="ARBA00022723"/>
    </source>
</evidence>
<evidence type="ECO:0000256" key="7">
    <source>
        <dbReference type="PIRNR" id="PIRNR000296"/>
    </source>
</evidence>
<dbReference type="Pfam" id="PF00199">
    <property type="entry name" value="Catalase"/>
    <property type="match status" value="1"/>
</dbReference>
<evidence type="ECO:0000313" key="9">
    <source>
        <dbReference type="EMBL" id="XAM19146.1"/>
    </source>
</evidence>
<dbReference type="EMBL" id="CP145316">
    <property type="protein sequence ID" value="XAM19146.1"/>
    <property type="molecule type" value="Genomic_DNA"/>
</dbReference>
<comment type="cofactor">
    <cofactor evidence="7">
        <name>heme</name>
        <dbReference type="ChEBI" id="CHEBI:30413"/>
    </cofactor>
</comment>
<evidence type="ECO:0000256" key="5">
    <source>
        <dbReference type="ARBA" id="ARBA00023002"/>
    </source>
</evidence>
<evidence type="ECO:0000259" key="8">
    <source>
        <dbReference type="SMART" id="SM01060"/>
    </source>
</evidence>
<name>A0ABZ3FAQ7_9HELI</name>
<keyword evidence="2 7" id="KW-0575">Peroxidase</keyword>
<evidence type="ECO:0000256" key="3">
    <source>
        <dbReference type="ARBA" id="ARBA00022617"/>
    </source>
</evidence>
<dbReference type="SMART" id="SM01060">
    <property type="entry name" value="Catalase"/>
    <property type="match status" value="1"/>
</dbReference>
<dbReference type="SUPFAM" id="SSF56634">
    <property type="entry name" value="Heme-dependent catalase-like"/>
    <property type="match status" value="1"/>
</dbReference>
<evidence type="ECO:0000256" key="6">
    <source>
        <dbReference type="ARBA" id="ARBA00023004"/>
    </source>
</evidence>
<dbReference type="InterPro" id="IPR011614">
    <property type="entry name" value="Catalase_core"/>
</dbReference>
<protein>
    <recommendedName>
        <fullName evidence="7">Catalase-related peroxidase</fullName>
        <ecNumber evidence="7">1.11.1.-</ecNumber>
    </recommendedName>
</protein>
<reference evidence="9 10" key="1">
    <citation type="submission" date="2024-02" db="EMBL/GenBank/DDBJ databases">
        <title>Genome and pathogenicity analysis of Helicobacter mastomyrinus isolated from mice.</title>
        <authorList>
            <person name="Zhu L."/>
        </authorList>
    </citation>
    <scope>NUCLEOTIDE SEQUENCE [LARGE SCALE GENOMIC DNA]</scope>
    <source>
        <strain evidence="9 10">Hm-17</strain>
    </source>
</reference>
<accession>A0ABZ3FAQ7</accession>
<comment type="function">
    <text evidence="7">Has an organic peroxide-dependent peroxidase activity.</text>
</comment>
<keyword evidence="5 7" id="KW-0560">Oxidoreductase</keyword>
<dbReference type="PIRSF" id="PIRSF000296">
    <property type="entry name" value="SrpA"/>
    <property type="match status" value="1"/>
</dbReference>
<keyword evidence="6 7" id="KW-0408">Iron</keyword>
<keyword evidence="3 7" id="KW-0349">Heme</keyword>
<dbReference type="Gene3D" id="2.40.180.10">
    <property type="entry name" value="Catalase core domain"/>
    <property type="match status" value="1"/>
</dbReference>
<dbReference type="PROSITE" id="PS51402">
    <property type="entry name" value="CATALASE_3"/>
    <property type="match status" value="1"/>
</dbReference>
<dbReference type="Gene3D" id="1.20.1280.120">
    <property type="match status" value="1"/>
</dbReference>
<evidence type="ECO:0000313" key="10">
    <source>
        <dbReference type="Proteomes" id="UP001434737"/>
    </source>
</evidence>
<comment type="similarity">
    <text evidence="1 7">Belongs to the catalase family.</text>
</comment>
<dbReference type="PANTHER" id="PTHR11465:SF9">
    <property type="entry name" value="CATALASE"/>
    <property type="match status" value="1"/>
</dbReference>
<gene>
    <name evidence="9" type="ORF">V3I05_10565</name>
</gene>
<evidence type="ECO:0000256" key="1">
    <source>
        <dbReference type="ARBA" id="ARBA00005329"/>
    </source>
</evidence>
<dbReference type="PANTHER" id="PTHR11465">
    <property type="entry name" value="CATALASE"/>
    <property type="match status" value="1"/>
</dbReference>
<dbReference type="InterPro" id="IPR024168">
    <property type="entry name" value="Catalase_SrpA-type_pred"/>
</dbReference>
<dbReference type="EC" id="1.11.1.-" evidence="7"/>
<keyword evidence="4 7" id="KW-0479">Metal-binding</keyword>
<organism evidence="9 10">
    <name type="scientific">Helicobacter mastomyrinus</name>
    <dbReference type="NCBI Taxonomy" id="287948"/>
    <lineage>
        <taxon>Bacteria</taxon>
        <taxon>Pseudomonadati</taxon>
        <taxon>Campylobacterota</taxon>
        <taxon>Epsilonproteobacteria</taxon>
        <taxon>Campylobacterales</taxon>
        <taxon>Helicobacteraceae</taxon>
        <taxon>Helicobacter</taxon>
    </lineage>
</organism>
<dbReference type="GO" id="GO:0004096">
    <property type="term" value="F:catalase activity"/>
    <property type="evidence" value="ECO:0007669"/>
    <property type="project" value="UniProtKB-EC"/>
</dbReference>
<dbReference type="InterPro" id="IPR018028">
    <property type="entry name" value="Catalase"/>
</dbReference>
<sequence>MAGLCSSVLLSSIHAKEEHDAQKIADIFYTLNGDKNNPHKKINHTKGFCATGEFLPAKGITKTLDIPLLSQKSIPTQVRFSLGGGNPNASDKSKARGLALKLNGKTDNWEMVVLNTEINFAKNPKEFWDFFAMKVPKNGKVDTKNIQKRTQQVASFRNYEAYLAKMGITGSVANTMYHSIHTFFVKDSKTQEILPARFKFVPTNGVSYLSQDELKTKDDNFLESDAKAKLAKKPIEYKMVLVFANPNDVTNDTTALWSGEHKELEVGTLRVKKYDGTDCNGDVFMPGVLPSGVGEPQDPLFDLRNSTYAITFGRRQ</sequence>